<name>A0A9Q3D0Z3_9BASI</name>
<organism evidence="2 3">
    <name type="scientific">Austropuccinia psidii MF-1</name>
    <dbReference type="NCBI Taxonomy" id="1389203"/>
    <lineage>
        <taxon>Eukaryota</taxon>
        <taxon>Fungi</taxon>
        <taxon>Dikarya</taxon>
        <taxon>Basidiomycota</taxon>
        <taxon>Pucciniomycotina</taxon>
        <taxon>Pucciniomycetes</taxon>
        <taxon>Pucciniales</taxon>
        <taxon>Sphaerophragmiaceae</taxon>
        <taxon>Austropuccinia</taxon>
    </lineage>
</organism>
<evidence type="ECO:0000313" key="2">
    <source>
        <dbReference type="EMBL" id="MBW0491882.1"/>
    </source>
</evidence>
<keyword evidence="1" id="KW-0732">Signal</keyword>
<feature type="chain" id="PRO_5040206919" evidence="1">
    <location>
        <begin position="22"/>
        <end position="144"/>
    </location>
</feature>
<dbReference type="EMBL" id="AVOT02011306">
    <property type="protein sequence ID" value="MBW0491882.1"/>
    <property type="molecule type" value="Genomic_DNA"/>
</dbReference>
<feature type="signal peptide" evidence="1">
    <location>
        <begin position="1"/>
        <end position="21"/>
    </location>
</feature>
<dbReference type="AlphaFoldDB" id="A0A9Q3D0Z3"/>
<gene>
    <name evidence="2" type="ORF">O181_031597</name>
</gene>
<reference evidence="2" key="1">
    <citation type="submission" date="2021-03" db="EMBL/GenBank/DDBJ databases">
        <title>Draft genome sequence of rust myrtle Austropuccinia psidii MF-1, a brazilian biotype.</title>
        <authorList>
            <person name="Quecine M.C."/>
            <person name="Pachon D.M.R."/>
            <person name="Bonatelli M.L."/>
            <person name="Correr F.H."/>
            <person name="Franceschini L.M."/>
            <person name="Leite T.F."/>
            <person name="Margarido G.R.A."/>
            <person name="Almeida C.A."/>
            <person name="Ferrarezi J.A."/>
            <person name="Labate C.A."/>
        </authorList>
    </citation>
    <scope>NUCLEOTIDE SEQUENCE</scope>
    <source>
        <strain evidence="2">MF-1</strain>
    </source>
</reference>
<evidence type="ECO:0000313" key="3">
    <source>
        <dbReference type="Proteomes" id="UP000765509"/>
    </source>
</evidence>
<proteinExistence type="predicted"/>
<evidence type="ECO:0000256" key="1">
    <source>
        <dbReference type="SAM" id="SignalP"/>
    </source>
</evidence>
<comment type="caution">
    <text evidence="2">The sequence shown here is derived from an EMBL/GenBank/DDBJ whole genome shotgun (WGS) entry which is preliminary data.</text>
</comment>
<accession>A0A9Q3D0Z3</accession>
<sequence>MNPKLTNYSILKLIILCYLQTELNPPQEASVDLYKAIQKAYNNALQKKEYQILPDLWKNSIMSQPQRMTLLYWCCGNSNLRPSWGQLATPYIYAQFSPLWCSMAFWPYHSSLAHYGLRPYPAILGLTGQFPYPQPPGLGGLSVS</sequence>
<protein>
    <submittedName>
        <fullName evidence="2">Uncharacterized protein</fullName>
    </submittedName>
</protein>
<dbReference type="Proteomes" id="UP000765509">
    <property type="component" value="Unassembled WGS sequence"/>
</dbReference>
<keyword evidence="3" id="KW-1185">Reference proteome</keyword>